<dbReference type="GO" id="GO:0000976">
    <property type="term" value="F:transcription cis-regulatory region binding"/>
    <property type="evidence" value="ECO:0007669"/>
    <property type="project" value="TreeGrafter"/>
</dbReference>
<dbReference type="GO" id="GO:0000156">
    <property type="term" value="F:phosphorelay response regulator activity"/>
    <property type="evidence" value="ECO:0007669"/>
    <property type="project" value="TreeGrafter"/>
</dbReference>
<dbReference type="SUPFAM" id="SSF52172">
    <property type="entry name" value="CheY-like"/>
    <property type="match status" value="1"/>
</dbReference>
<feature type="DNA-binding region" description="OmpR/PhoB-type" evidence="7">
    <location>
        <begin position="130"/>
        <end position="229"/>
    </location>
</feature>
<dbReference type="PROSITE" id="PS51755">
    <property type="entry name" value="OMPR_PHOB"/>
    <property type="match status" value="1"/>
</dbReference>
<dbReference type="SUPFAM" id="SSF46894">
    <property type="entry name" value="C-terminal effector domain of the bipartite response regulators"/>
    <property type="match status" value="1"/>
</dbReference>
<feature type="domain" description="Response regulatory" evidence="8">
    <location>
        <begin position="2"/>
        <end position="118"/>
    </location>
</feature>
<dbReference type="InterPro" id="IPR011006">
    <property type="entry name" value="CheY-like_superfamily"/>
</dbReference>
<feature type="domain" description="OmpR/PhoB-type" evidence="9">
    <location>
        <begin position="130"/>
        <end position="229"/>
    </location>
</feature>
<gene>
    <name evidence="10" type="ORF">KTC_31680</name>
</gene>
<organism evidence="10">
    <name type="scientific">Thermosporothrix sp. COM3</name>
    <dbReference type="NCBI Taxonomy" id="2490863"/>
    <lineage>
        <taxon>Bacteria</taxon>
        <taxon>Bacillati</taxon>
        <taxon>Chloroflexota</taxon>
        <taxon>Ktedonobacteria</taxon>
        <taxon>Ktedonobacterales</taxon>
        <taxon>Thermosporotrichaceae</taxon>
        <taxon>Thermosporothrix</taxon>
    </lineage>
</organism>
<dbReference type="CDD" id="cd00383">
    <property type="entry name" value="trans_reg_C"/>
    <property type="match status" value="1"/>
</dbReference>
<evidence type="ECO:0000259" key="8">
    <source>
        <dbReference type="PROSITE" id="PS50110"/>
    </source>
</evidence>
<comment type="caution">
    <text evidence="6">Lacks conserved residue(s) required for the propagation of feature annotation.</text>
</comment>
<protein>
    <submittedName>
        <fullName evidence="10">DNA-binding response regulator</fullName>
    </submittedName>
</protein>
<evidence type="ECO:0000256" key="7">
    <source>
        <dbReference type="PROSITE-ProRule" id="PRU01091"/>
    </source>
</evidence>
<evidence type="ECO:0000313" key="10">
    <source>
        <dbReference type="EMBL" id="BBH88417.1"/>
    </source>
</evidence>
<evidence type="ECO:0000256" key="5">
    <source>
        <dbReference type="ARBA" id="ARBA00023163"/>
    </source>
</evidence>
<dbReference type="Gene3D" id="6.10.250.690">
    <property type="match status" value="1"/>
</dbReference>
<dbReference type="SMART" id="SM00448">
    <property type="entry name" value="REC"/>
    <property type="match status" value="1"/>
</dbReference>
<dbReference type="Gene3D" id="3.40.50.2300">
    <property type="match status" value="1"/>
</dbReference>
<dbReference type="Pfam" id="PF00486">
    <property type="entry name" value="Trans_reg_C"/>
    <property type="match status" value="1"/>
</dbReference>
<dbReference type="AlphaFoldDB" id="A0A455SIZ4"/>
<keyword evidence="3" id="KW-0805">Transcription regulation</keyword>
<sequence>MKLLIVDTDRDWVEMLTGWLKTLGYEVCRAYTLDRAKREWEEQQPDLVILEPTMEIIGETDALALCRELRRKHDALILATTRGKSEQDEIYCLESGADDYLCKPFFPGQLLAHIRALTRRVRSTLSLQPSSIITVGPISIDALHNQVTVRGKTFNLTPTEGKLLHFLAINANNVCTANQIVSHIWGYGNDGDIYLIKSHIHHLRQKIEPDPSNPTYIITIRGVGYSLVRRTAEEDAYISEETARTLRVITG</sequence>
<dbReference type="InterPro" id="IPR001789">
    <property type="entry name" value="Sig_transdc_resp-reg_receiver"/>
</dbReference>
<evidence type="ECO:0000256" key="2">
    <source>
        <dbReference type="ARBA" id="ARBA00023012"/>
    </source>
</evidence>
<dbReference type="SMART" id="SM00862">
    <property type="entry name" value="Trans_reg_C"/>
    <property type="match status" value="1"/>
</dbReference>
<name>A0A455SIZ4_9CHLR</name>
<proteinExistence type="predicted"/>
<dbReference type="PROSITE" id="PS50110">
    <property type="entry name" value="RESPONSE_REGULATORY"/>
    <property type="match status" value="1"/>
</dbReference>
<reference evidence="10" key="1">
    <citation type="submission" date="2018-12" db="EMBL/GenBank/DDBJ databases">
        <title>Novel natural products biosynthetic potential of the class Ktedonobacteria.</title>
        <authorList>
            <person name="Zheng Y."/>
            <person name="Saitou A."/>
            <person name="Wang C.M."/>
            <person name="Toyoda A."/>
            <person name="Minakuchi Y."/>
            <person name="Sekiguchi Y."/>
            <person name="Ueda K."/>
            <person name="Takano H."/>
            <person name="Sakai Y."/>
            <person name="Yokota A."/>
            <person name="Yabe S."/>
        </authorList>
    </citation>
    <scope>NUCLEOTIDE SEQUENCE</scope>
    <source>
        <strain evidence="10">COM3</strain>
    </source>
</reference>
<dbReference type="InterPro" id="IPR001867">
    <property type="entry name" value="OmpR/PhoB-type_DNA-bd"/>
</dbReference>
<dbReference type="Gene3D" id="1.10.10.10">
    <property type="entry name" value="Winged helix-like DNA-binding domain superfamily/Winged helix DNA-binding domain"/>
    <property type="match status" value="1"/>
</dbReference>
<dbReference type="InterPro" id="IPR016032">
    <property type="entry name" value="Sig_transdc_resp-reg_C-effctor"/>
</dbReference>
<dbReference type="GO" id="GO:0032993">
    <property type="term" value="C:protein-DNA complex"/>
    <property type="evidence" value="ECO:0007669"/>
    <property type="project" value="TreeGrafter"/>
</dbReference>
<evidence type="ECO:0000256" key="1">
    <source>
        <dbReference type="ARBA" id="ARBA00022553"/>
    </source>
</evidence>
<dbReference type="PANTHER" id="PTHR48111:SF1">
    <property type="entry name" value="TWO-COMPONENT RESPONSE REGULATOR ORR33"/>
    <property type="match status" value="1"/>
</dbReference>
<keyword evidence="2" id="KW-0902">Two-component regulatory system</keyword>
<evidence type="ECO:0000259" key="9">
    <source>
        <dbReference type="PROSITE" id="PS51755"/>
    </source>
</evidence>
<dbReference type="GO" id="GO:0006355">
    <property type="term" value="P:regulation of DNA-templated transcription"/>
    <property type="evidence" value="ECO:0007669"/>
    <property type="project" value="InterPro"/>
</dbReference>
<dbReference type="EMBL" id="AP019376">
    <property type="protein sequence ID" value="BBH88417.1"/>
    <property type="molecule type" value="Genomic_DNA"/>
</dbReference>
<evidence type="ECO:0000256" key="4">
    <source>
        <dbReference type="ARBA" id="ARBA00023125"/>
    </source>
</evidence>
<dbReference type="InterPro" id="IPR039420">
    <property type="entry name" value="WalR-like"/>
</dbReference>
<keyword evidence="1" id="KW-0597">Phosphoprotein</keyword>
<keyword evidence="4 7" id="KW-0238">DNA-binding</keyword>
<dbReference type="PANTHER" id="PTHR48111">
    <property type="entry name" value="REGULATOR OF RPOS"/>
    <property type="match status" value="1"/>
</dbReference>
<dbReference type="Pfam" id="PF00072">
    <property type="entry name" value="Response_reg"/>
    <property type="match status" value="1"/>
</dbReference>
<evidence type="ECO:0000256" key="6">
    <source>
        <dbReference type="PROSITE-ProRule" id="PRU00169"/>
    </source>
</evidence>
<dbReference type="GO" id="GO:0005829">
    <property type="term" value="C:cytosol"/>
    <property type="evidence" value="ECO:0007669"/>
    <property type="project" value="TreeGrafter"/>
</dbReference>
<dbReference type="InterPro" id="IPR036388">
    <property type="entry name" value="WH-like_DNA-bd_sf"/>
</dbReference>
<accession>A0A455SIZ4</accession>
<evidence type="ECO:0000256" key="3">
    <source>
        <dbReference type="ARBA" id="ARBA00023015"/>
    </source>
</evidence>
<keyword evidence="5" id="KW-0804">Transcription</keyword>